<sequence>MRKSIIRIKGLGAVVWHVKHDLVHVLWGLVWIYILGDIWRGFTGKWIVTTAIFGSLIPDIDHFIYFFTYGKKDPYTKVMFTFLKGRQWRVLLTFLENNHKNNTNLSFHNYYTIAVLVSLCAFSYMYGWKFGVVLFGAMVIHFLYDIFDDLLYLGKVNPNWKRWGRAKRRTLTPAKEPSK</sequence>
<keyword evidence="1" id="KW-0472">Membrane</keyword>
<keyword evidence="1" id="KW-0812">Transmembrane</keyword>
<feature type="transmembrane region" description="Helical" evidence="1">
    <location>
        <begin position="132"/>
        <end position="153"/>
    </location>
</feature>
<dbReference type="EMBL" id="MFIZ01000006">
    <property type="protein sequence ID" value="OGG11996.1"/>
    <property type="molecule type" value="Genomic_DNA"/>
</dbReference>
<keyword evidence="1" id="KW-1133">Transmembrane helix</keyword>
<feature type="transmembrane region" description="Helical" evidence="1">
    <location>
        <begin position="109"/>
        <end position="126"/>
    </location>
</feature>
<protein>
    <submittedName>
        <fullName evidence="2">Uncharacterized protein</fullName>
    </submittedName>
</protein>
<dbReference type="AlphaFoldDB" id="A0A1F5ZHK6"/>
<dbReference type="STRING" id="1798370.A2Z00_04455"/>
<evidence type="ECO:0000256" key="1">
    <source>
        <dbReference type="SAM" id="Phobius"/>
    </source>
</evidence>
<feature type="transmembrane region" description="Helical" evidence="1">
    <location>
        <begin position="46"/>
        <end position="67"/>
    </location>
</feature>
<name>A0A1F5ZHK6_9BACT</name>
<organism evidence="2 3">
    <name type="scientific">Candidatus Gottesmanbacteria bacterium RBG_13_45_10</name>
    <dbReference type="NCBI Taxonomy" id="1798370"/>
    <lineage>
        <taxon>Bacteria</taxon>
        <taxon>Candidatus Gottesmaniibacteriota</taxon>
    </lineage>
</organism>
<evidence type="ECO:0000313" key="2">
    <source>
        <dbReference type="EMBL" id="OGG11996.1"/>
    </source>
</evidence>
<proteinExistence type="predicted"/>
<reference evidence="2 3" key="1">
    <citation type="journal article" date="2016" name="Nat. Commun.">
        <title>Thousands of microbial genomes shed light on interconnected biogeochemical processes in an aquifer system.</title>
        <authorList>
            <person name="Anantharaman K."/>
            <person name="Brown C.T."/>
            <person name="Hug L.A."/>
            <person name="Sharon I."/>
            <person name="Castelle C.J."/>
            <person name="Probst A.J."/>
            <person name="Thomas B.C."/>
            <person name="Singh A."/>
            <person name="Wilkins M.J."/>
            <person name="Karaoz U."/>
            <person name="Brodie E.L."/>
            <person name="Williams K.H."/>
            <person name="Hubbard S.S."/>
            <person name="Banfield J.F."/>
        </authorList>
    </citation>
    <scope>NUCLEOTIDE SEQUENCE [LARGE SCALE GENOMIC DNA]</scope>
</reference>
<gene>
    <name evidence="2" type="ORF">A2Z00_04455</name>
</gene>
<dbReference type="Proteomes" id="UP000177268">
    <property type="component" value="Unassembled WGS sequence"/>
</dbReference>
<evidence type="ECO:0000313" key="3">
    <source>
        <dbReference type="Proteomes" id="UP000177268"/>
    </source>
</evidence>
<feature type="transmembrane region" description="Helical" evidence="1">
    <location>
        <begin position="21"/>
        <end position="40"/>
    </location>
</feature>
<accession>A0A1F5ZHK6</accession>
<comment type="caution">
    <text evidence="2">The sequence shown here is derived from an EMBL/GenBank/DDBJ whole genome shotgun (WGS) entry which is preliminary data.</text>
</comment>